<gene>
    <name evidence="1" type="primary">ORF221059</name>
</gene>
<proteinExistence type="predicted"/>
<protein>
    <submittedName>
        <fullName evidence="1">Uncharacterized protein</fullName>
    </submittedName>
</protein>
<reference evidence="1" key="1">
    <citation type="submission" date="2014-12" db="EMBL/GenBank/DDBJ databases">
        <title>Insight into the proteome of Arion vulgaris.</title>
        <authorList>
            <person name="Aradska J."/>
            <person name="Bulat T."/>
            <person name="Smidak R."/>
            <person name="Sarate P."/>
            <person name="Gangsoo J."/>
            <person name="Sialana F."/>
            <person name="Bilban M."/>
            <person name="Lubec G."/>
        </authorList>
    </citation>
    <scope>NUCLEOTIDE SEQUENCE</scope>
    <source>
        <tissue evidence="1">Skin</tissue>
    </source>
</reference>
<accession>A0A0B7C3Z7</accession>
<sequence>MTQNAWNVTQKIYNDAKSNIPAWYYLFESAQQQLQFPATFNRVNFSCTSSCS</sequence>
<evidence type="ECO:0000313" key="1">
    <source>
        <dbReference type="EMBL" id="CEK99351.1"/>
    </source>
</evidence>
<organism evidence="1">
    <name type="scientific">Arion vulgaris</name>
    <dbReference type="NCBI Taxonomy" id="1028688"/>
    <lineage>
        <taxon>Eukaryota</taxon>
        <taxon>Metazoa</taxon>
        <taxon>Spiralia</taxon>
        <taxon>Lophotrochozoa</taxon>
        <taxon>Mollusca</taxon>
        <taxon>Gastropoda</taxon>
        <taxon>Heterobranchia</taxon>
        <taxon>Euthyneura</taxon>
        <taxon>Panpulmonata</taxon>
        <taxon>Eupulmonata</taxon>
        <taxon>Stylommatophora</taxon>
        <taxon>Helicina</taxon>
        <taxon>Arionoidea</taxon>
        <taxon>Arionidae</taxon>
        <taxon>Arion</taxon>
    </lineage>
</organism>
<dbReference type="AlphaFoldDB" id="A0A0B7C3Z7"/>
<dbReference type="EMBL" id="HACG01052480">
    <property type="protein sequence ID" value="CEK99351.1"/>
    <property type="molecule type" value="Transcribed_RNA"/>
</dbReference>
<name>A0A0B7C3Z7_9EUPU</name>